<dbReference type="HOGENOM" id="CLU_1388746_0_0_9"/>
<name>D7UYL6_LISGR</name>
<dbReference type="eggNOG" id="ENOG5033HJM">
    <property type="taxonomic scope" value="Bacteria"/>
</dbReference>
<dbReference type="InterPro" id="IPR036390">
    <property type="entry name" value="WH_DNA-bd_sf"/>
</dbReference>
<dbReference type="Proteomes" id="UP000010119">
    <property type="component" value="Unassembled WGS sequence"/>
</dbReference>
<dbReference type="STRING" id="525367.HMPREF0556_12118"/>
<dbReference type="SUPFAM" id="SSF46785">
    <property type="entry name" value="Winged helix' DNA-binding domain"/>
    <property type="match status" value="1"/>
</dbReference>
<feature type="domain" description="HTH crp-type" evidence="1">
    <location>
        <begin position="41"/>
        <end position="90"/>
    </location>
</feature>
<comment type="caution">
    <text evidence="2">The sequence shown here is derived from an EMBL/GenBank/DDBJ whole genome shotgun (WGS) entry which is preliminary data.</text>
</comment>
<dbReference type="AlphaFoldDB" id="D7UYL6"/>
<dbReference type="Gene3D" id="1.10.10.10">
    <property type="entry name" value="Winged helix-like DNA-binding domain superfamily/Winged helix DNA-binding domain"/>
    <property type="match status" value="1"/>
</dbReference>
<gene>
    <name evidence="2" type="ORF">HMPREF0556_12118</name>
</gene>
<reference evidence="2" key="1">
    <citation type="submission" date="2010-06" db="EMBL/GenBank/DDBJ databases">
        <authorList>
            <person name="Muzny D."/>
            <person name="Qin X."/>
            <person name="Buhay C."/>
            <person name="Dugan-Rocha S."/>
            <person name="Ding Y."/>
            <person name="Chen G."/>
            <person name="Hawes A."/>
            <person name="Holder M."/>
            <person name="Jhangiani S."/>
            <person name="Johnson A."/>
            <person name="Khan Z."/>
            <person name="Li Z."/>
            <person name="Liu W."/>
            <person name="Liu X."/>
            <person name="Perez L."/>
            <person name="Shen H."/>
            <person name="Wang Q."/>
            <person name="Watt J."/>
            <person name="Xi L."/>
            <person name="Xin Y."/>
            <person name="Zhou J."/>
            <person name="Deng J."/>
            <person name="Jiang H."/>
            <person name="Liu Y."/>
            <person name="Qu J."/>
            <person name="Song X.-Z."/>
            <person name="Zhang L."/>
            <person name="Villasana D."/>
            <person name="Johnson A."/>
            <person name="Liu J."/>
            <person name="Liyanage D."/>
            <person name="Lorensuhewa L."/>
            <person name="Robinson T."/>
            <person name="Song A."/>
            <person name="Song B.-B."/>
            <person name="Dinh H."/>
            <person name="Thornton R."/>
            <person name="Coyle M."/>
            <person name="Francisco L."/>
            <person name="Jackson L."/>
            <person name="Javaid M."/>
            <person name="Korchina V."/>
            <person name="Kovar C."/>
            <person name="Mata R."/>
            <person name="Mathew T."/>
            <person name="Ngo R."/>
            <person name="Nguyen L."/>
            <person name="Nguyen N."/>
            <person name="Okwuonu G."/>
            <person name="Ongeri F."/>
            <person name="Pham C."/>
            <person name="Simmons D."/>
            <person name="Wilczek-Boney K."/>
            <person name="Hale W."/>
            <person name="Jakkamsetti A."/>
            <person name="Pham P."/>
            <person name="Ruth R."/>
            <person name="San Lucas F."/>
            <person name="Warren J."/>
            <person name="Zhang J."/>
            <person name="Zhao Z."/>
            <person name="Zhou C."/>
            <person name="Zhu D."/>
            <person name="Lee S."/>
            <person name="Bess C."/>
            <person name="Blankenburg K."/>
            <person name="Forbes L."/>
            <person name="Fu Q."/>
            <person name="Gubbala S."/>
            <person name="Hirani K."/>
            <person name="Jayaseelan J.C."/>
            <person name="Lara F."/>
            <person name="Munidasa M."/>
            <person name="Palculict T."/>
            <person name="Patil S."/>
            <person name="Pu L.-L."/>
            <person name="Saada N."/>
            <person name="Tang L."/>
            <person name="Weissenberger G."/>
            <person name="Zhu Y."/>
            <person name="Hemphill L."/>
            <person name="Shang Y."/>
            <person name="Youmans B."/>
            <person name="Ayvaz T."/>
            <person name="Ross M."/>
            <person name="Santibanez J."/>
            <person name="Aqrawi P."/>
            <person name="Gross S."/>
            <person name="Joshi V."/>
            <person name="Fowler G."/>
            <person name="Nazareth L."/>
            <person name="Reid J."/>
            <person name="Worley K."/>
            <person name="Petrosino J."/>
            <person name="Highlander S."/>
            <person name="Gibbs R."/>
        </authorList>
    </citation>
    <scope>NUCLEOTIDE SEQUENCE [LARGE SCALE GENOMIC DNA]</scope>
    <source>
        <strain evidence="2">DSM 20601</strain>
    </source>
</reference>
<dbReference type="GO" id="GO:0006355">
    <property type="term" value="P:regulation of DNA-templated transcription"/>
    <property type="evidence" value="ECO:0007669"/>
    <property type="project" value="InterPro"/>
</dbReference>
<protein>
    <recommendedName>
        <fullName evidence="1">HTH crp-type domain-containing protein</fullName>
    </recommendedName>
</protein>
<evidence type="ECO:0000313" key="2">
    <source>
        <dbReference type="EMBL" id="EFI83433.1"/>
    </source>
</evidence>
<keyword evidence="3" id="KW-1185">Reference proteome</keyword>
<sequence length="196" mass="22069">MYNFSHLSEYETDFTNKEEMKEAISKHLEAHSMKLNTNQRRVIEYLALIAGNNNGVCHVYRQTIADSLQVSPVTVSRAFRALKKLGIIKVQATAKKSVNGGRGASIITFCAYDDKQHDKQDDNLLMSDEVSDSKALAGENGVITTLTTQKTLVKNLLTDDQINEVYKSFPNLSKSLFNRIMVEFNRQANQKCKGPY</sequence>
<evidence type="ECO:0000259" key="1">
    <source>
        <dbReference type="Pfam" id="PF13545"/>
    </source>
</evidence>
<accession>D7UYL6</accession>
<proteinExistence type="predicted"/>
<organism evidence="2 3">
    <name type="scientific">Listeria grayi DSM 20601</name>
    <dbReference type="NCBI Taxonomy" id="525367"/>
    <lineage>
        <taxon>Bacteria</taxon>
        <taxon>Bacillati</taxon>
        <taxon>Bacillota</taxon>
        <taxon>Bacilli</taxon>
        <taxon>Bacillales</taxon>
        <taxon>Listeriaceae</taxon>
        <taxon>Listeria</taxon>
    </lineage>
</organism>
<dbReference type="EMBL" id="ACCR02000005">
    <property type="protein sequence ID" value="EFI83433.1"/>
    <property type="molecule type" value="Genomic_DNA"/>
</dbReference>
<dbReference type="RefSeq" id="WP_003755391.1">
    <property type="nucleotide sequence ID" value="NZ_GL538352.1"/>
</dbReference>
<dbReference type="InterPro" id="IPR036388">
    <property type="entry name" value="WH-like_DNA-bd_sf"/>
</dbReference>
<dbReference type="Pfam" id="PF13545">
    <property type="entry name" value="HTH_Crp_2"/>
    <property type="match status" value="1"/>
</dbReference>
<dbReference type="InterPro" id="IPR012318">
    <property type="entry name" value="HTH_CRP"/>
</dbReference>
<evidence type="ECO:0000313" key="3">
    <source>
        <dbReference type="Proteomes" id="UP000010119"/>
    </source>
</evidence>
<dbReference type="GO" id="GO:0003677">
    <property type="term" value="F:DNA binding"/>
    <property type="evidence" value="ECO:0007669"/>
    <property type="project" value="InterPro"/>
</dbReference>